<comment type="caution">
    <text evidence="1">The sequence shown here is derived from an EMBL/GenBank/DDBJ whole genome shotgun (WGS) entry which is preliminary data.</text>
</comment>
<accession>A0A9D4ZLN7</accession>
<sequence>MHFEVAPIHDINMPRFIHPEEEVRHACCVPFAWEEKPGVPKMQPLQRNSTLLVISGIPASAPTLAQAAHSAVVSFTLCKPPRLQQHESTSQRSIGKTASFNCPHISSKRFVRRSPSFDHILHGGPTTCRNPRAESFKYHNIKQLGQHGRAYRLEDDPFFMAIQACRKEQLFKAVYYNHDNESKREYSELEESRFIVDRRVRGAATAGRHNSHALAEDSKHGQTFKLQANLREEADDLHKAQMQEEQASRLFTRIASCVGLFHYEWQSV</sequence>
<protein>
    <submittedName>
        <fullName evidence="1">Uncharacterized protein</fullName>
    </submittedName>
</protein>
<dbReference type="Proteomes" id="UP000886520">
    <property type="component" value="Chromosome 5"/>
</dbReference>
<dbReference type="EMBL" id="JABFUD020000005">
    <property type="protein sequence ID" value="KAI5080258.1"/>
    <property type="molecule type" value="Genomic_DNA"/>
</dbReference>
<name>A0A9D4ZLN7_ADICA</name>
<keyword evidence="2" id="KW-1185">Reference proteome</keyword>
<dbReference type="InterPro" id="IPR007789">
    <property type="entry name" value="DUF688"/>
</dbReference>
<dbReference type="OrthoDB" id="2005348at2759"/>
<dbReference type="Pfam" id="PF05097">
    <property type="entry name" value="DUF688"/>
    <property type="match status" value="1"/>
</dbReference>
<reference evidence="1 2" key="1">
    <citation type="submission" date="2021-01" db="EMBL/GenBank/DDBJ databases">
        <title>Adiantum capillus-veneris genome.</title>
        <authorList>
            <person name="Fang Y."/>
            <person name="Liao Q."/>
        </authorList>
    </citation>
    <scope>NUCLEOTIDE SEQUENCE [LARGE SCALE GENOMIC DNA]</scope>
    <source>
        <strain evidence="1">H3</strain>
        <tissue evidence="1">Leaf</tissue>
    </source>
</reference>
<organism evidence="1 2">
    <name type="scientific">Adiantum capillus-veneris</name>
    <name type="common">Maidenhair fern</name>
    <dbReference type="NCBI Taxonomy" id="13818"/>
    <lineage>
        <taxon>Eukaryota</taxon>
        <taxon>Viridiplantae</taxon>
        <taxon>Streptophyta</taxon>
        <taxon>Embryophyta</taxon>
        <taxon>Tracheophyta</taxon>
        <taxon>Polypodiopsida</taxon>
        <taxon>Polypodiidae</taxon>
        <taxon>Polypodiales</taxon>
        <taxon>Pteridineae</taxon>
        <taxon>Pteridaceae</taxon>
        <taxon>Vittarioideae</taxon>
        <taxon>Adiantum</taxon>
    </lineage>
</organism>
<dbReference type="AlphaFoldDB" id="A0A9D4ZLN7"/>
<evidence type="ECO:0000313" key="1">
    <source>
        <dbReference type="EMBL" id="KAI5080258.1"/>
    </source>
</evidence>
<proteinExistence type="predicted"/>
<gene>
    <name evidence="1" type="ORF">GOP47_0005737</name>
</gene>
<evidence type="ECO:0000313" key="2">
    <source>
        <dbReference type="Proteomes" id="UP000886520"/>
    </source>
</evidence>